<evidence type="ECO:0000256" key="5">
    <source>
        <dbReference type="ARBA" id="ARBA00022833"/>
    </source>
</evidence>
<evidence type="ECO:0000256" key="1">
    <source>
        <dbReference type="ARBA" id="ARBA00004123"/>
    </source>
</evidence>
<name>A0ABD2Q8A5_9PLAT</name>
<evidence type="ECO:0000256" key="10">
    <source>
        <dbReference type="PROSITE-ProRule" id="PRU00042"/>
    </source>
</evidence>
<dbReference type="SMART" id="SM00355">
    <property type="entry name" value="ZnF_C2H2"/>
    <property type="match status" value="2"/>
</dbReference>
<gene>
    <name evidence="13" type="ORF">Ciccas_005576</name>
</gene>
<dbReference type="InterPro" id="IPR036236">
    <property type="entry name" value="Znf_C2H2_sf"/>
</dbReference>
<dbReference type="FunFam" id="3.30.160.60:FF:000130">
    <property type="entry name" value="Spalt-like transcription factor 4"/>
    <property type="match status" value="1"/>
</dbReference>
<dbReference type="Pfam" id="PF00096">
    <property type="entry name" value="zf-C2H2"/>
    <property type="match status" value="1"/>
</dbReference>
<dbReference type="SUPFAM" id="SSF57667">
    <property type="entry name" value="beta-beta-alpha zinc fingers"/>
    <property type="match status" value="1"/>
</dbReference>
<dbReference type="GO" id="GO:0008270">
    <property type="term" value="F:zinc ion binding"/>
    <property type="evidence" value="ECO:0007669"/>
    <property type="project" value="UniProtKB-KW"/>
</dbReference>
<comment type="caution">
    <text evidence="13">The sequence shown here is derived from an EMBL/GenBank/DDBJ whole genome shotgun (WGS) entry which is preliminary data.</text>
</comment>
<evidence type="ECO:0000313" key="14">
    <source>
        <dbReference type="Proteomes" id="UP001626550"/>
    </source>
</evidence>
<reference evidence="13 14" key="1">
    <citation type="submission" date="2024-11" db="EMBL/GenBank/DDBJ databases">
        <title>Adaptive evolution of stress response genes in parasites aligns with host niche diversity.</title>
        <authorList>
            <person name="Hahn C."/>
            <person name="Resl P."/>
        </authorList>
    </citation>
    <scope>NUCLEOTIDE SEQUENCE [LARGE SCALE GENOMIC DNA]</scope>
    <source>
        <strain evidence="13">EGGRZ-B1_66</strain>
        <tissue evidence="13">Body</tissue>
    </source>
</reference>
<comment type="subcellular location">
    <subcellularLocation>
        <location evidence="1">Nucleus</location>
    </subcellularLocation>
</comment>
<protein>
    <recommendedName>
        <fullName evidence="12">C2H2-type domain-containing protein</fullName>
    </recommendedName>
</protein>
<proteinExistence type="inferred from homology"/>
<evidence type="ECO:0000259" key="12">
    <source>
        <dbReference type="PROSITE" id="PS50157"/>
    </source>
</evidence>
<keyword evidence="8" id="KW-0539">Nucleus</keyword>
<feature type="domain" description="C2H2-type" evidence="12">
    <location>
        <begin position="308"/>
        <end position="330"/>
    </location>
</feature>
<dbReference type="PROSITE" id="PS00028">
    <property type="entry name" value="ZINC_FINGER_C2H2_1"/>
    <property type="match status" value="1"/>
</dbReference>
<evidence type="ECO:0000256" key="4">
    <source>
        <dbReference type="ARBA" id="ARBA00022771"/>
    </source>
</evidence>
<dbReference type="PROSITE" id="PS50157">
    <property type="entry name" value="ZINC_FINGER_C2H2_2"/>
    <property type="match status" value="2"/>
</dbReference>
<dbReference type="PANTHER" id="PTHR23233:SF84">
    <property type="entry name" value="FI23031P1"/>
    <property type="match status" value="1"/>
</dbReference>
<keyword evidence="7" id="KW-0804">Transcription</keyword>
<feature type="region of interest" description="Disordered" evidence="11">
    <location>
        <begin position="211"/>
        <end position="242"/>
    </location>
</feature>
<feature type="region of interest" description="Disordered" evidence="11">
    <location>
        <begin position="66"/>
        <end position="86"/>
    </location>
</feature>
<evidence type="ECO:0000256" key="2">
    <source>
        <dbReference type="ARBA" id="ARBA00022723"/>
    </source>
</evidence>
<evidence type="ECO:0000256" key="9">
    <source>
        <dbReference type="ARBA" id="ARBA00038474"/>
    </source>
</evidence>
<keyword evidence="14" id="KW-1185">Reference proteome</keyword>
<feature type="domain" description="C2H2-type" evidence="12">
    <location>
        <begin position="280"/>
        <end position="307"/>
    </location>
</feature>
<dbReference type="Proteomes" id="UP001626550">
    <property type="component" value="Unassembled WGS sequence"/>
</dbReference>
<dbReference type="PANTHER" id="PTHR23233">
    <property type="entry name" value="SAL-LIKE PROTEIN"/>
    <property type="match status" value="1"/>
</dbReference>
<organism evidence="13 14">
    <name type="scientific">Cichlidogyrus casuarinus</name>
    <dbReference type="NCBI Taxonomy" id="1844966"/>
    <lineage>
        <taxon>Eukaryota</taxon>
        <taxon>Metazoa</taxon>
        <taxon>Spiralia</taxon>
        <taxon>Lophotrochozoa</taxon>
        <taxon>Platyhelminthes</taxon>
        <taxon>Monogenea</taxon>
        <taxon>Monopisthocotylea</taxon>
        <taxon>Dactylogyridea</taxon>
        <taxon>Ancyrocephalidae</taxon>
        <taxon>Cichlidogyrus</taxon>
    </lineage>
</organism>
<evidence type="ECO:0000256" key="6">
    <source>
        <dbReference type="ARBA" id="ARBA00023015"/>
    </source>
</evidence>
<evidence type="ECO:0000256" key="7">
    <source>
        <dbReference type="ARBA" id="ARBA00023163"/>
    </source>
</evidence>
<dbReference type="InterPro" id="IPR013087">
    <property type="entry name" value="Znf_C2H2_type"/>
</dbReference>
<keyword evidence="6" id="KW-0805">Transcription regulation</keyword>
<dbReference type="EMBL" id="JBJKFK010000665">
    <property type="protein sequence ID" value="KAL3315782.1"/>
    <property type="molecule type" value="Genomic_DNA"/>
</dbReference>
<keyword evidence="3" id="KW-0677">Repeat</keyword>
<evidence type="ECO:0000313" key="13">
    <source>
        <dbReference type="EMBL" id="KAL3315782.1"/>
    </source>
</evidence>
<accession>A0ABD2Q8A5</accession>
<keyword evidence="4 10" id="KW-0863">Zinc-finger</keyword>
<dbReference type="InterPro" id="IPR051565">
    <property type="entry name" value="Sal_C2H2-zinc-finger"/>
</dbReference>
<sequence>MDQPSQHLCERLQHAINLLDASLRSRLIERSSAKALLCHLSSPDTHPYERRASKRFAKRYLQKQRLLTPVKRPRKKSPPPQLKQRPSLVAYSIRELTNGSSLDSRLLETPEKARKVDHELGTTPASAYHSAIKLLDANHHSTPQSLPRPLDLSSFSSKDEYCKSLPLPSSIPNLPWIRNSEENAENLPSPFNLVAAYMSAIKRCQQPPIAAVGEPAEVEPKESYSGDEDSQLNQSSGGANNVHRARQSEDYLEQFMKVDPTQNVLWRQLADRFQRSLGPNQCGVCNKVLSCRSALTMHYRVHTEERPFVCAICDKRFSTKGNLKTHLGQHHETIEAYRVAAANAISTGSAMPRPPPIPSFPAAGEKPTPGPKRQLMTEDGFSSASSGGHVKIDSPPVEAERVNNSPPNNADLLLAQPAINFNSLMAMASKLNPFLARRLALPEAKEQPPFSQIYPNFPAHNRSFFSMDNLQKSTN</sequence>
<evidence type="ECO:0000256" key="8">
    <source>
        <dbReference type="ARBA" id="ARBA00023242"/>
    </source>
</evidence>
<keyword evidence="5" id="KW-0862">Zinc</keyword>
<evidence type="ECO:0000256" key="3">
    <source>
        <dbReference type="ARBA" id="ARBA00022737"/>
    </source>
</evidence>
<dbReference type="GO" id="GO:0005634">
    <property type="term" value="C:nucleus"/>
    <property type="evidence" value="ECO:0007669"/>
    <property type="project" value="UniProtKB-SubCell"/>
</dbReference>
<dbReference type="Gene3D" id="3.30.160.60">
    <property type="entry name" value="Classic Zinc Finger"/>
    <property type="match status" value="2"/>
</dbReference>
<dbReference type="AlphaFoldDB" id="A0ABD2Q8A5"/>
<feature type="region of interest" description="Disordered" evidence="11">
    <location>
        <begin position="347"/>
        <end position="405"/>
    </location>
</feature>
<comment type="similarity">
    <text evidence="9">Belongs to the sal C2H2-type zinc-finger protein family.</text>
</comment>
<keyword evidence="2" id="KW-0479">Metal-binding</keyword>
<evidence type="ECO:0000256" key="11">
    <source>
        <dbReference type="SAM" id="MobiDB-lite"/>
    </source>
</evidence>